<keyword evidence="3" id="KW-1185">Reference proteome</keyword>
<feature type="region of interest" description="Disordered" evidence="1">
    <location>
        <begin position="1"/>
        <end position="79"/>
    </location>
</feature>
<feature type="compositionally biased region" description="Low complexity" evidence="1">
    <location>
        <begin position="8"/>
        <end position="20"/>
    </location>
</feature>
<name>A0A433AXJ7_9FUNG</name>
<organism evidence="2 3">
    <name type="scientific">Jimgerdemannia flammicorona</name>
    <dbReference type="NCBI Taxonomy" id="994334"/>
    <lineage>
        <taxon>Eukaryota</taxon>
        <taxon>Fungi</taxon>
        <taxon>Fungi incertae sedis</taxon>
        <taxon>Mucoromycota</taxon>
        <taxon>Mucoromycotina</taxon>
        <taxon>Endogonomycetes</taxon>
        <taxon>Endogonales</taxon>
        <taxon>Endogonaceae</taxon>
        <taxon>Jimgerdemannia</taxon>
    </lineage>
</organism>
<sequence>MTANSSTANAKPARTALAAAPRCLRKMTWTSPTARPPPQTKSSRSTQLQRRSAAAGPAPSATRSAAPPVPTSAYRPSTRASKLCWQACSEGTISIS</sequence>
<dbReference type="EMBL" id="RBNI01016589">
    <property type="protein sequence ID" value="RUP07381.1"/>
    <property type="molecule type" value="Genomic_DNA"/>
</dbReference>
<feature type="compositionally biased region" description="Low complexity" evidence="1">
    <location>
        <begin position="50"/>
        <end position="66"/>
    </location>
</feature>
<proteinExistence type="predicted"/>
<reference evidence="2 3" key="1">
    <citation type="journal article" date="2018" name="New Phytol.">
        <title>Phylogenomics of Endogonaceae and evolution of mycorrhizas within Mucoromycota.</title>
        <authorList>
            <person name="Chang Y."/>
            <person name="Desiro A."/>
            <person name="Na H."/>
            <person name="Sandor L."/>
            <person name="Lipzen A."/>
            <person name="Clum A."/>
            <person name="Barry K."/>
            <person name="Grigoriev I.V."/>
            <person name="Martin F.M."/>
            <person name="Stajich J.E."/>
            <person name="Smith M.E."/>
            <person name="Bonito G."/>
            <person name="Spatafora J.W."/>
        </authorList>
    </citation>
    <scope>NUCLEOTIDE SEQUENCE [LARGE SCALE GENOMIC DNA]</scope>
    <source>
        <strain evidence="2 3">GMNB39</strain>
    </source>
</reference>
<accession>A0A433AXJ7</accession>
<evidence type="ECO:0000313" key="3">
    <source>
        <dbReference type="Proteomes" id="UP000268093"/>
    </source>
</evidence>
<feature type="compositionally biased region" description="Polar residues" evidence="1">
    <location>
        <begin position="40"/>
        <end position="49"/>
    </location>
</feature>
<feature type="non-terminal residue" evidence="2">
    <location>
        <position position="96"/>
    </location>
</feature>
<gene>
    <name evidence="2" type="ORF">BC936DRAFT_140200</name>
</gene>
<comment type="caution">
    <text evidence="2">The sequence shown here is derived from an EMBL/GenBank/DDBJ whole genome shotgun (WGS) entry which is preliminary data.</text>
</comment>
<dbReference type="Proteomes" id="UP000268093">
    <property type="component" value="Unassembled WGS sequence"/>
</dbReference>
<protein>
    <submittedName>
        <fullName evidence="2">Uncharacterized protein</fullName>
    </submittedName>
</protein>
<evidence type="ECO:0000256" key="1">
    <source>
        <dbReference type="SAM" id="MobiDB-lite"/>
    </source>
</evidence>
<evidence type="ECO:0000313" key="2">
    <source>
        <dbReference type="EMBL" id="RUP07381.1"/>
    </source>
</evidence>
<dbReference type="AlphaFoldDB" id="A0A433AXJ7"/>